<dbReference type="SUPFAM" id="SSF53686">
    <property type="entry name" value="Tryptophan synthase beta subunit-like PLP-dependent enzymes"/>
    <property type="match status" value="1"/>
</dbReference>
<comment type="similarity">
    <text evidence="4">Belongs to the serine/threonine dehydratase family.</text>
</comment>
<keyword evidence="12" id="KW-1185">Reference proteome</keyword>
<dbReference type="PANTHER" id="PTHR43050">
    <property type="entry name" value="SERINE / THREONINE RACEMASE FAMILY MEMBER"/>
    <property type="match status" value="1"/>
</dbReference>
<evidence type="ECO:0000259" key="10">
    <source>
        <dbReference type="Pfam" id="PF00291"/>
    </source>
</evidence>
<dbReference type="AlphaFoldDB" id="A0A3N3ZV96"/>
<dbReference type="GO" id="GO:0004794">
    <property type="term" value="F:threonine deaminase activity"/>
    <property type="evidence" value="ECO:0007669"/>
    <property type="project" value="UniProtKB-EC"/>
</dbReference>
<dbReference type="EC" id="4.3.1.19" evidence="5"/>
<keyword evidence="7 11" id="KW-0456">Lyase</keyword>
<evidence type="ECO:0000256" key="3">
    <source>
        <dbReference type="ARBA" id="ARBA00008639"/>
    </source>
</evidence>
<comment type="catalytic activity">
    <reaction evidence="1">
        <text>L-threonine = 2-oxobutanoate + NH4(+)</text>
        <dbReference type="Rhea" id="RHEA:22108"/>
        <dbReference type="ChEBI" id="CHEBI:16763"/>
        <dbReference type="ChEBI" id="CHEBI:28938"/>
        <dbReference type="ChEBI" id="CHEBI:57926"/>
        <dbReference type="EC" id="4.3.1.19"/>
    </reaction>
</comment>
<name>A0A3N3ZV96_9MICC</name>
<dbReference type="InterPro" id="IPR027278">
    <property type="entry name" value="ACCD_DCysDesulf"/>
</dbReference>
<dbReference type="GO" id="GO:0000287">
    <property type="term" value="F:magnesium ion binding"/>
    <property type="evidence" value="ECO:0007669"/>
    <property type="project" value="TreeGrafter"/>
</dbReference>
<dbReference type="GO" id="GO:0070179">
    <property type="term" value="P:D-serine biosynthetic process"/>
    <property type="evidence" value="ECO:0007669"/>
    <property type="project" value="TreeGrafter"/>
</dbReference>
<evidence type="ECO:0000256" key="8">
    <source>
        <dbReference type="ARBA" id="ARBA00025527"/>
    </source>
</evidence>
<dbReference type="FunFam" id="3.40.50.1100:FF:000005">
    <property type="entry name" value="Threonine dehydratase catabolic"/>
    <property type="match status" value="1"/>
</dbReference>
<dbReference type="GO" id="GO:0005524">
    <property type="term" value="F:ATP binding"/>
    <property type="evidence" value="ECO:0007669"/>
    <property type="project" value="TreeGrafter"/>
</dbReference>
<comment type="similarity">
    <text evidence="3">Belongs to the ACC deaminase/D-cysteine desulfhydrase family.</text>
</comment>
<evidence type="ECO:0000256" key="5">
    <source>
        <dbReference type="ARBA" id="ARBA00012096"/>
    </source>
</evidence>
<comment type="caution">
    <text evidence="11">The sequence shown here is derived from an EMBL/GenBank/DDBJ whole genome shotgun (WGS) entry which is preliminary data.</text>
</comment>
<dbReference type="Proteomes" id="UP000270616">
    <property type="component" value="Unassembled WGS sequence"/>
</dbReference>
<dbReference type="GO" id="GO:0018114">
    <property type="term" value="F:threonine racemase activity"/>
    <property type="evidence" value="ECO:0007669"/>
    <property type="project" value="TreeGrafter"/>
</dbReference>
<dbReference type="GO" id="GO:0016846">
    <property type="term" value="F:carbon-sulfur lyase activity"/>
    <property type="evidence" value="ECO:0007669"/>
    <property type="project" value="UniProtKB-ARBA"/>
</dbReference>
<evidence type="ECO:0000313" key="11">
    <source>
        <dbReference type="EMBL" id="ROZ64399.1"/>
    </source>
</evidence>
<dbReference type="NCBIfam" id="NF005454">
    <property type="entry name" value="PRK07048.1"/>
    <property type="match status" value="1"/>
</dbReference>
<sequence length="336" mass="35615">MDAPSGSGARVLRHRIVGSDRLAGSFIDVDGAAARLRRIAHRTPVMTSTRLNEWAGAEVFFKCENFQRAGAFKFRGAYNAVTRAKEAGARGVVAFSSGNHAQAVALAGRLNHVPTTIVMPTDAPAVKRAATEGYGARVVEYDRYTQNRTSVAEDIAREQDAALIPPFDHPDVVAGQATVGRELCEEIPDLDVIVTPLGGGGLTSGVALAAHAHDPNIQIIGVEPEAGDDARRSLEQGRIVSIEVPRTIADGAQTVALAPLTFGILQRENVQVSTASDEQLVEAMRAMAQSMKVIVEPTAALGLAWVLNSEELAGRRVGVVLSGGNVDLRRFAELIG</sequence>
<accession>A0A3N3ZV96</accession>
<gene>
    <name evidence="11" type="ORF">EDL96_03420</name>
</gene>
<evidence type="ECO:0000256" key="7">
    <source>
        <dbReference type="ARBA" id="ARBA00023239"/>
    </source>
</evidence>
<evidence type="ECO:0000256" key="9">
    <source>
        <dbReference type="ARBA" id="ARBA00031427"/>
    </source>
</evidence>
<dbReference type="GO" id="GO:0003941">
    <property type="term" value="F:L-serine ammonia-lyase activity"/>
    <property type="evidence" value="ECO:0007669"/>
    <property type="project" value="TreeGrafter"/>
</dbReference>
<reference evidence="11 12" key="1">
    <citation type="submission" date="2018-10" db="EMBL/GenBank/DDBJ databases">
        <title>Kocuria sp. M5W7-7, whole genome shotgun sequence.</title>
        <authorList>
            <person name="Tuo L."/>
        </authorList>
    </citation>
    <scope>NUCLEOTIDE SEQUENCE [LARGE SCALE GENOMIC DNA]</scope>
    <source>
        <strain evidence="11 12">M5W7-7</strain>
    </source>
</reference>
<comment type="cofactor">
    <cofactor evidence="2">
        <name>pyridoxal 5'-phosphate</name>
        <dbReference type="ChEBI" id="CHEBI:597326"/>
    </cofactor>
</comment>
<dbReference type="GO" id="GO:0030170">
    <property type="term" value="F:pyridoxal phosphate binding"/>
    <property type="evidence" value="ECO:0007669"/>
    <property type="project" value="TreeGrafter"/>
</dbReference>
<dbReference type="EMBL" id="RKMF01000003">
    <property type="protein sequence ID" value="ROZ64399.1"/>
    <property type="molecule type" value="Genomic_DNA"/>
</dbReference>
<feature type="domain" description="Tryptophan synthase beta chain-like PALP" evidence="10">
    <location>
        <begin position="41"/>
        <end position="323"/>
    </location>
</feature>
<organism evidence="11 12">
    <name type="scientific">Kocuria soli</name>
    <dbReference type="NCBI Taxonomy" id="2485125"/>
    <lineage>
        <taxon>Bacteria</taxon>
        <taxon>Bacillati</taxon>
        <taxon>Actinomycetota</taxon>
        <taxon>Actinomycetes</taxon>
        <taxon>Micrococcales</taxon>
        <taxon>Micrococcaceae</taxon>
        <taxon>Kocuria</taxon>
    </lineage>
</organism>
<dbReference type="GO" id="GO:0030378">
    <property type="term" value="F:serine racemase activity"/>
    <property type="evidence" value="ECO:0007669"/>
    <property type="project" value="TreeGrafter"/>
</dbReference>
<dbReference type="InterPro" id="IPR036052">
    <property type="entry name" value="TrpB-like_PALP_sf"/>
</dbReference>
<dbReference type="PIRSF" id="PIRSF006278">
    <property type="entry name" value="ACCD_DCysDesulf"/>
    <property type="match status" value="1"/>
</dbReference>
<keyword evidence="6" id="KW-0663">Pyridoxal phosphate</keyword>
<evidence type="ECO:0000313" key="12">
    <source>
        <dbReference type="Proteomes" id="UP000270616"/>
    </source>
</evidence>
<dbReference type="PANTHER" id="PTHR43050:SF1">
    <property type="entry name" value="SERINE RACEMASE"/>
    <property type="match status" value="1"/>
</dbReference>
<dbReference type="CDD" id="cd01562">
    <property type="entry name" value="Thr-dehyd"/>
    <property type="match status" value="1"/>
</dbReference>
<evidence type="ECO:0000256" key="4">
    <source>
        <dbReference type="ARBA" id="ARBA00010869"/>
    </source>
</evidence>
<evidence type="ECO:0000256" key="6">
    <source>
        <dbReference type="ARBA" id="ARBA00022898"/>
    </source>
</evidence>
<proteinExistence type="inferred from homology"/>
<dbReference type="Gene3D" id="3.40.50.1100">
    <property type="match status" value="2"/>
</dbReference>
<evidence type="ECO:0000256" key="2">
    <source>
        <dbReference type="ARBA" id="ARBA00001933"/>
    </source>
</evidence>
<comment type="function">
    <text evidence="8">Catalyzes the anaerobic formation of alpha-ketobutyrate and ammonia from threonine in a two-step reaction. The first step involved a dehydration of threonine and a production of enamine intermediates (aminocrotonate), which tautomerizes to its imine form (iminobutyrate). Both intermediates are unstable and short-lived. The second step is the nonenzymatic hydrolysis of the enamine/imine intermediates to form 2-ketobutyrate and free ammonia. In the low water environment of the cell, the second step is accelerated by RidA.</text>
</comment>
<evidence type="ECO:0000256" key="1">
    <source>
        <dbReference type="ARBA" id="ARBA00001274"/>
    </source>
</evidence>
<dbReference type="Pfam" id="PF00291">
    <property type="entry name" value="PALP"/>
    <property type="match status" value="1"/>
</dbReference>
<protein>
    <recommendedName>
        <fullName evidence="5">threonine ammonia-lyase</fullName>
        <ecNumber evidence="5">4.3.1.19</ecNumber>
    </recommendedName>
    <alternativeName>
        <fullName evidence="9">Threonine deaminase</fullName>
    </alternativeName>
</protein>
<dbReference type="InterPro" id="IPR001926">
    <property type="entry name" value="TrpB-like_PALP"/>
</dbReference>
<dbReference type="OrthoDB" id="9811476at2"/>